<evidence type="ECO:0000313" key="4">
    <source>
        <dbReference type="Proteomes" id="UP001262410"/>
    </source>
</evidence>
<dbReference type="RefSeq" id="WP_309796145.1">
    <property type="nucleotide sequence ID" value="NZ_JAVDPW010000006.1"/>
</dbReference>
<dbReference type="PROSITE" id="PS00139">
    <property type="entry name" value="THIOL_PROTEASE_CYS"/>
    <property type="match status" value="1"/>
</dbReference>
<dbReference type="EMBL" id="JAVDPW010000006">
    <property type="protein sequence ID" value="MDR6291165.1"/>
    <property type="molecule type" value="Genomic_DNA"/>
</dbReference>
<organism evidence="3 4">
    <name type="scientific">Inquilinus ginsengisoli</name>
    <dbReference type="NCBI Taxonomy" id="363840"/>
    <lineage>
        <taxon>Bacteria</taxon>
        <taxon>Pseudomonadati</taxon>
        <taxon>Pseudomonadota</taxon>
        <taxon>Alphaproteobacteria</taxon>
        <taxon>Rhodospirillales</taxon>
        <taxon>Rhodospirillaceae</taxon>
        <taxon>Inquilinus</taxon>
    </lineage>
</organism>
<dbReference type="SUPFAM" id="SSF54001">
    <property type="entry name" value="Cysteine proteinases"/>
    <property type="match status" value="1"/>
</dbReference>
<reference evidence="3 4" key="1">
    <citation type="submission" date="2023-07" db="EMBL/GenBank/DDBJ databases">
        <title>Sorghum-associated microbial communities from plants grown in Nebraska, USA.</title>
        <authorList>
            <person name="Schachtman D."/>
        </authorList>
    </citation>
    <scope>NUCLEOTIDE SEQUENCE [LARGE SCALE GENOMIC DNA]</scope>
    <source>
        <strain evidence="3 4">584</strain>
    </source>
</reference>
<dbReference type="InterPro" id="IPR025660">
    <property type="entry name" value="Pept_his_AS"/>
</dbReference>
<evidence type="ECO:0000256" key="1">
    <source>
        <dbReference type="ARBA" id="ARBA00008455"/>
    </source>
</evidence>
<accession>A0ABU1JUA6</accession>
<keyword evidence="4" id="KW-1185">Reference proteome</keyword>
<dbReference type="InterPro" id="IPR013128">
    <property type="entry name" value="Peptidase_C1A"/>
</dbReference>
<sequence>MTILRIVALGCLIGIVSLGPVYGQVTPPVPEDLPSYFRDQEATAPLADRQDLDQLRKMGRERGWTFQVGYTSAFTRPIAEVATTAIPENFLGLAAAQNELAAQANDVVDESARLAGVNVATYLKSCRPDLARFNWRDDGDMGAVRNQGGCGSCWAFSAAATYEGAYGIRNGQLVDVAEQHILDCAKADGQIAGTCSGGWYYPVFKWLMSKGAGSEADAPYLGHVGSCRPELQSRYRAISWGFVTDRTDIPLNSELKDALCRYGPLSVAMEATPAFKAYVGGVFNEGSNGRINHAVNLVGWDDTKNAWLVRNSWDTRWGDNGYVWIAYGTNKIGYAAAWVRPVDTTIPILSDALASAWDRNATALGDAEKAVETPNLTVSTKSAEFVAIDSKNTEPDTKFANTPKETVWIQYGTADQRTAADLLRKALQTEGFVAPGIEDVSKKGAAMPAAGQIRYFRPADIEAAQRIEALAERVTGLPFATIKLDLKAPASTIEVWFSKS</sequence>
<dbReference type="PANTHER" id="PTHR12411">
    <property type="entry name" value="CYSTEINE PROTEASE FAMILY C1-RELATED"/>
    <property type="match status" value="1"/>
</dbReference>
<proteinExistence type="inferred from homology"/>
<keyword evidence="3" id="KW-0378">Hydrolase</keyword>
<protein>
    <submittedName>
        <fullName evidence="3">C1A family cysteine protease</fullName>
    </submittedName>
</protein>
<dbReference type="InterPro" id="IPR039417">
    <property type="entry name" value="Peptidase_C1A_papain-like"/>
</dbReference>
<dbReference type="Gene3D" id="3.90.70.10">
    <property type="entry name" value="Cysteine proteinases"/>
    <property type="match status" value="1"/>
</dbReference>
<comment type="caution">
    <text evidence="3">The sequence shown here is derived from an EMBL/GenBank/DDBJ whole genome shotgun (WGS) entry which is preliminary data.</text>
</comment>
<dbReference type="InterPro" id="IPR000668">
    <property type="entry name" value="Peptidase_C1A_C"/>
</dbReference>
<dbReference type="SMART" id="SM00645">
    <property type="entry name" value="Pept_C1"/>
    <property type="match status" value="1"/>
</dbReference>
<dbReference type="CDD" id="cd02248">
    <property type="entry name" value="Peptidase_C1A"/>
    <property type="match status" value="1"/>
</dbReference>
<dbReference type="GO" id="GO:0008233">
    <property type="term" value="F:peptidase activity"/>
    <property type="evidence" value="ECO:0007669"/>
    <property type="project" value="UniProtKB-KW"/>
</dbReference>
<keyword evidence="3" id="KW-0645">Protease</keyword>
<dbReference type="PROSITE" id="PS00639">
    <property type="entry name" value="THIOL_PROTEASE_HIS"/>
    <property type="match status" value="1"/>
</dbReference>
<dbReference type="PRINTS" id="PR00705">
    <property type="entry name" value="PAPAIN"/>
</dbReference>
<dbReference type="Proteomes" id="UP001262410">
    <property type="component" value="Unassembled WGS sequence"/>
</dbReference>
<dbReference type="InterPro" id="IPR038765">
    <property type="entry name" value="Papain-like_cys_pep_sf"/>
</dbReference>
<dbReference type="GO" id="GO:0006508">
    <property type="term" value="P:proteolysis"/>
    <property type="evidence" value="ECO:0007669"/>
    <property type="project" value="UniProtKB-KW"/>
</dbReference>
<gene>
    <name evidence="3" type="ORF">E9232_003691</name>
</gene>
<name>A0ABU1JUA6_9PROT</name>
<dbReference type="InterPro" id="IPR000169">
    <property type="entry name" value="Pept_cys_AS"/>
</dbReference>
<feature type="domain" description="Peptidase C1A papain C-terminal" evidence="2">
    <location>
        <begin position="130"/>
        <end position="342"/>
    </location>
</feature>
<dbReference type="Pfam" id="PF00112">
    <property type="entry name" value="Peptidase_C1"/>
    <property type="match status" value="1"/>
</dbReference>
<evidence type="ECO:0000259" key="2">
    <source>
        <dbReference type="SMART" id="SM00645"/>
    </source>
</evidence>
<evidence type="ECO:0000313" key="3">
    <source>
        <dbReference type="EMBL" id="MDR6291165.1"/>
    </source>
</evidence>
<comment type="similarity">
    <text evidence="1">Belongs to the peptidase C1 family.</text>
</comment>